<evidence type="ECO:0000313" key="2">
    <source>
        <dbReference type="Proteomes" id="UP000673975"/>
    </source>
</evidence>
<evidence type="ECO:0000313" key="1">
    <source>
        <dbReference type="EMBL" id="MBP3191911.1"/>
    </source>
</evidence>
<reference evidence="1" key="1">
    <citation type="submission" date="2021-02" db="EMBL/GenBank/DDBJ databases">
        <title>Natronogracilivirga saccharolytica gen. nov. sp. nov. a new anaerobic, haloalkiliphilic carbohydrate-fermenting bacterium from soda lake and proposing of Cyclonatronumiaceae fam. nov. in the phylum Balneolaeota.</title>
        <authorList>
            <person name="Zhilina T.N."/>
            <person name="Sorokin D.Y."/>
            <person name="Zavarzina D.G."/>
            <person name="Toshchakov S.V."/>
            <person name="Kublanov I.V."/>
        </authorList>
    </citation>
    <scope>NUCLEOTIDE SEQUENCE</scope>
    <source>
        <strain evidence="1">Z-1702</strain>
    </source>
</reference>
<dbReference type="Proteomes" id="UP000673975">
    <property type="component" value="Unassembled WGS sequence"/>
</dbReference>
<name>A0A8J7UUX1_9BACT</name>
<keyword evidence="2" id="KW-1185">Reference proteome</keyword>
<comment type="caution">
    <text evidence="1">The sequence shown here is derived from an EMBL/GenBank/DDBJ whole genome shotgun (WGS) entry which is preliminary data.</text>
</comment>
<dbReference type="EMBL" id="JAFIDN010000003">
    <property type="protein sequence ID" value="MBP3191911.1"/>
    <property type="molecule type" value="Genomic_DNA"/>
</dbReference>
<protein>
    <submittedName>
        <fullName evidence="1">Uncharacterized protein</fullName>
    </submittedName>
</protein>
<sequence>MYYYSYILIPFFLLSSALFLTVSAQTEITFQVNMQNHIDEGVFDPENHAVELTGDLGPLRISGSKALLPSESDSTIYKKEVAFPAHSVGRELQYRFQLNLNGRVEKEDNPRLLRIPDEDEELDALFFNSYAW</sequence>
<gene>
    <name evidence="1" type="ORF">NATSA_04455</name>
</gene>
<organism evidence="1 2">
    <name type="scientific">Natronogracilivirga saccharolytica</name>
    <dbReference type="NCBI Taxonomy" id="2812953"/>
    <lineage>
        <taxon>Bacteria</taxon>
        <taxon>Pseudomonadati</taxon>
        <taxon>Balneolota</taxon>
        <taxon>Balneolia</taxon>
        <taxon>Balneolales</taxon>
        <taxon>Cyclonatronaceae</taxon>
        <taxon>Natronogracilivirga</taxon>
    </lineage>
</organism>
<dbReference type="RefSeq" id="WP_210510812.1">
    <property type="nucleotide sequence ID" value="NZ_JAFIDN010000003.1"/>
</dbReference>
<dbReference type="AlphaFoldDB" id="A0A8J7UUX1"/>
<accession>A0A8J7UUX1</accession>
<proteinExistence type="predicted"/>